<dbReference type="AlphaFoldDB" id="M7SVN1"/>
<dbReference type="eggNOG" id="ENOG502S92K">
    <property type="taxonomic scope" value="Eukaryota"/>
</dbReference>
<dbReference type="HOGENOM" id="CLU_064039_0_0_1"/>
<reference evidence="3" key="1">
    <citation type="journal article" date="2013" name="Genome Announc.">
        <title>Draft genome sequence of the grapevine dieback fungus Eutypa lata UCR-EL1.</title>
        <authorList>
            <person name="Blanco-Ulate B."/>
            <person name="Rolshausen P.E."/>
            <person name="Cantu D."/>
        </authorList>
    </citation>
    <scope>NUCLEOTIDE SEQUENCE [LARGE SCALE GENOMIC DNA]</scope>
    <source>
        <strain evidence="3">UCR-EL1</strain>
    </source>
</reference>
<dbReference type="InterPro" id="IPR006680">
    <property type="entry name" value="Amidohydro-rel"/>
</dbReference>
<protein>
    <submittedName>
        <fullName evidence="2">Putative tim barrel metal-dependent protein</fullName>
    </submittedName>
</protein>
<evidence type="ECO:0000259" key="1">
    <source>
        <dbReference type="Pfam" id="PF04909"/>
    </source>
</evidence>
<dbReference type="OMA" id="WHVQLHW"/>
<dbReference type="PANTHER" id="PTHR35563:SF2">
    <property type="entry name" value="BARREL METAL-DEPENDENT HYDROLASE, PUTATIVE (AFU_ORTHOLOGUE AFUA_1G16240)-RELATED"/>
    <property type="match status" value="1"/>
</dbReference>
<dbReference type="Gene3D" id="3.20.20.140">
    <property type="entry name" value="Metal-dependent hydrolases"/>
    <property type="match status" value="1"/>
</dbReference>
<proteinExistence type="predicted"/>
<keyword evidence="3" id="KW-1185">Reference proteome</keyword>
<dbReference type="Proteomes" id="UP000012174">
    <property type="component" value="Unassembled WGS sequence"/>
</dbReference>
<dbReference type="EMBL" id="KB706212">
    <property type="protein sequence ID" value="EMR68583.1"/>
    <property type="molecule type" value="Genomic_DNA"/>
</dbReference>
<gene>
    <name evidence="2" type="ORF">UCREL1_4392</name>
</gene>
<evidence type="ECO:0000313" key="3">
    <source>
        <dbReference type="Proteomes" id="UP000012174"/>
    </source>
</evidence>
<organism evidence="2 3">
    <name type="scientific">Eutypa lata (strain UCR-EL1)</name>
    <name type="common">Grapevine dieback disease fungus</name>
    <name type="synonym">Eutypa armeniacae</name>
    <dbReference type="NCBI Taxonomy" id="1287681"/>
    <lineage>
        <taxon>Eukaryota</taxon>
        <taxon>Fungi</taxon>
        <taxon>Dikarya</taxon>
        <taxon>Ascomycota</taxon>
        <taxon>Pezizomycotina</taxon>
        <taxon>Sordariomycetes</taxon>
        <taxon>Xylariomycetidae</taxon>
        <taxon>Xylariales</taxon>
        <taxon>Diatrypaceae</taxon>
        <taxon>Eutypa</taxon>
    </lineage>
</organism>
<dbReference type="KEGG" id="ela:UCREL1_4392"/>
<dbReference type="GO" id="GO:0016787">
    <property type="term" value="F:hydrolase activity"/>
    <property type="evidence" value="ECO:0007669"/>
    <property type="project" value="InterPro"/>
</dbReference>
<dbReference type="PANTHER" id="PTHR35563">
    <property type="entry name" value="BARREL METAL-DEPENDENT HYDROLASE, PUTATIVE (AFU_ORTHOLOGUE AFUA_1G16240)-RELATED"/>
    <property type="match status" value="1"/>
</dbReference>
<evidence type="ECO:0000313" key="2">
    <source>
        <dbReference type="EMBL" id="EMR68583.1"/>
    </source>
</evidence>
<dbReference type="SUPFAM" id="SSF51556">
    <property type="entry name" value="Metallo-dependent hydrolases"/>
    <property type="match status" value="1"/>
</dbReference>
<sequence length="278" mass="31540">MDPGRYPPDPKIPYTPGTYTVWDNAIFENSIGCDHVVFIQTATHGYDNTLMLDSLRAYGPDRARGIVLFDPKNITTAQLEEWNNLGVRGVRVNLVTYNDDIEIGELQGQIKEYVDLIRPFGWVLQLYTKMETIRSLEGFLPSLGVKVVFDHYGDPILPEPSWSSCSKSYMDVDPYKIDGFGALVRLLKGGNTWVKISGAYRLTHLGASNTYDDVDPLTLELFKEAPTQVVFGSDWPHTRFDGLNIKPWVNHLLDLTNGDQKMRERLFRNNAHVLWGVS</sequence>
<dbReference type="InterPro" id="IPR032466">
    <property type="entry name" value="Metal_Hydrolase"/>
</dbReference>
<feature type="domain" description="Amidohydrolase-related" evidence="1">
    <location>
        <begin position="32"/>
        <end position="276"/>
    </location>
</feature>
<dbReference type="Pfam" id="PF04909">
    <property type="entry name" value="Amidohydro_2"/>
    <property type="match status" value="1"/>
</dbReference>
<dbReference type="InterPro" id="IPR052358">
    <property type="entry name" value="Aro_Compnd_Degr_Hydrolases"/>
</dbReference>
<dbReference type="OrthoDB" id="2135488at2759"/>
<name>M7SVN1_EUTLA</name>
<accession>M7SVN1</accession>